<feature type="region of interest" description="Disordered" evidence="1">
    <location>
        <begin position="71"/>
        <end position="94"/>
    </location>
</feature>
<keyword evidence="4" id="KW-1185">Reference proteome</keyword>
<feature type="signal peptide" evidence="2">
    <location>
        <begin position="1"/>
        <end position="26"/>
    </location>
</feature>
<dbReference type="Proteomes" id="UP000587527">
    <property type="component" value="Unassembled WGS sequence"/>
</dbReference>
<sequence>MTVSPFGGRGVAAAAARSLLAFSVLAAAVALTASPAAAVADVQVNVNFDAPISTLTPDAFGATITGYGNQSYITNNATPRTRRPVSRSRRARSA</sequence>
<reference evidence="3 4" key="1">
    <citation type="submission" date="2020-08" db="EMBL/GenBank/DDBJ databases">
        <title>Sequencing the genomes of 1000 actinobacteria strains.</title>
        <authorList>
            <person name="Klenk H.-P."/>
        </authorList>
    </citation>
    <scope>NUCLEOTIDE SEQUENCE [LARGE SCALE GENOMIC DNA]</scope>
    <source>
        <strain evidence="3 4">DSM 45362</strain>
    </source>
</reference>
<proteinExistence type="predicted"/>
<keyword evidence="2" id="KW-0732">Signal</keyword>
<feature type="compositionally biased region" description="Basic residues" evidence="1">
    <location>
        <begin position="80"/>
        <end position="94"/>
    </location>
</feature>
<comment type="caution">
    <text evidence="3">The sequence shown here is derived from an EMBL/GenBank/DDBJ whole genome shotgun (WGS) entry which is preliminary data.</text>
</comment>
<accession>A0A841BM85</accession>
<dbReference type="EMBL" id="JACHMN010000002">
    <property type="protein sequence ID" value="MBB5868775.1"/>
    <property type="molecule type" value="Genomic_DNA"/>
</dbReference>
<evidence type="ECO:0000256" key="2">
    <source>
        <dbReference type="SAM" id="SignalP"/>
    </source>
</evidence>
<protein>
    <submittedName>
        <fullName evidence="3">Uncharacterized protein</fullName>
    </submittedName>
</protein>
<name>A0A841BM85_9ACTN</name>
<gene>
    <name evidence="3" type="ORF">F4553_002154</name>
</gene>
<evidence type="ECO:0000256" key="1">
    <source>
        <dbReference type="SAM" id="MobiDB-lite"/>
    </source>
</evidence>
<evidence type="ECO:0000313" key="4">
    <source>
        <dbReference type="Proteomes" id="UP000587527"/>
    </source>
</evidence>
<dbReference type="RefSeq" id="WP_184834962.1">
    <property type="nucleotide sequence ID" value="NZ_JACHMN010000002.1"/>
</dbReference>
<evidence type="ECO:0000313" key="3">
    <source>
        <dbReference type="EMBL" id="MBB5868775.1"/>
    </source>
</evidence>
<dbReference type="AlphaFoldDB" id="A0A841BM85"/>
<feature type="chain" id="PRO_5039665259" evidence="2">
    <location>
        <begin position="27"/>
        <end position="94"/>
    </location>
</feature>
<organism evidence="3 4">
    <name type="scientific">Allocatelliglobosispora scoriae</name>
    <dbReference type="NCBI Taxonomy" id="643052"/>
    <lineage>
        <taxon>Bacteria</taxon>
        <taxon>Bacillati</taxon>
        <taxon>Actinomycetota</taxon>
        <taxon>Actinomycetes</taxon>
        <taxon>Micromonosporales</taxon>
        <taxon>Micromonosporaceae</taxon>
        <taxon>Allocatelliglobosispora</taxon>
    </lineage>
</organism>